<dbReference type="Proteomes" id="UP000470771">
    <property type="component" value="Unassembled WGS sequence"/>
</dbReference>
<keyword evidence="2" id="KW-1185">Reference proteome</keyword>
<dbReference type="EMBL" id="WWNE01000003">
    <property type="protein sequence ID" value="NBG65053.1"/>
    <property type="molecule type" value="Genomic_DNA"/>
</dbReference>
<sequence>MFRLLINVLFFSLIISSCNKDNYDACEVLDCGVGYCADGRCQCPKGFYGERCIQNHAPKAVLVEKVEVIRFPNKRVDYTAWDSLDNPDLHLTIYQSFNKIWISSTSIQNADSSITHSFNVSPLARLDEMDLRYTISLYDDDGSKVDEFMGGALFYPYDEEKRLVSTKIVDNDGFVAFKLYLKYEF</sequence>
<dbReference type="RefSeq" id="WP_160631782.1">
    <property type="nucleotide sequence ID" value="NZ_WWNE01000003.1"/>
</dbReference>
<evidence type="ECO:0008006" key="3">
    <source>
        <dbReference type="Google" id="ProtNLM"/>
    </source>
</evidence>
<proteinExistence type="predicted"/>
<dbReference type="AlphaFoldDB" id="A0A6N9NGN1"/>
<dbReference type="PROSITE" id="PS51257">
    <property type="entry name" value="PROKAR_LIPOPROTEIN"/>
    <property type="match status" value="1"/>
</dbReference>
<accession>A0A6N9NGN1</accession>
<evidence type="ECO:0000313" key="1">
    <source>
        <dbReference type="EMBL" id="NBG65053.1"/>
    </source>
</evidence>
<evidence type="ECO:0000313" key="2">
    <source>
        <dbReference type="Proteomes" id="UP000470771"/>
    </source>
</evidence>
<name>A0A6N9NGN1_9FLAO</name>
<protein>
    <recommendedName>
        <fullName evidence="3">EGF-like domain-containing protein</fullName>
    </recommendedName>
</protein>
<organism evidence="1 2">
    <name type="scientific">Acidiluteibacter ferrifornacis</name>
    <dbReference type="NCBI Taxonomy" id="2692424"/>
    <lineage>
        <taxon>Bacteria</taxon>
        <taxon>Pseudomonadati</taxon>
        <taxon>Bacteroidota</taxon>
        <taxon>Flavobacteriia</taxon>
        <taxon>Flavobacteriales</taxon>
        <taxon>Cryomorphaceae</taxon>
        <taxon>Acidiluteibacter</taxon>
    </lineage>
</organism>
<reference evidence="1 2" key="1">
    <citation type="submission" date="2019-12" db="EMBL/GenBank/DDBJ databases">
        <authorList>
            <person name="Zhao J."/>
        </authorList>
    </citation>
    <scope>NUCLEOTIDE SEQUENCE [LARGE SCALE GENOMIC DNA]</scope>
    <source>
        <strain evidence="1 2">S-15</strain>
    </source>
</reference>
<comment type="caution">
    <text evidence="1">The sequence shown here is derived from an EMBL/GenBank/DDBJ whole genome shotgun (WGS) entry which is preliminary data.</text>
</comment>
<gene>
    <name evidence="1" type="ORF">GQN54_02925</name>
</gene>